<evidence type="ECO:0000256" key="1">
    <source>
        <dbReference type="ARBA" id="ARBA00022801"/>
    </source>
</evidence>
<dbReference type="RefSeq" id="XP_064705810.1">
    <property type="nucleotide sequence ID" value="XM_064846830.1"/>
</dbReference>
<sequence>MQYWVEPSFNSAYQKWCASRAIKPDIINISSQTYGYWLGSSSSKAVLVFFHGMLPEHIEPARLQLTSTGGGFAFPANSGHLSFLSSIKDSMEAQGLSLSVLIVDYPLTPLTTFPTQFQEAVNAVRYVLETCGFEPSQIIIGGDSAGGNLAAAVVLHCVQPSDLVAPLAAVSSASRFRGLVLLSPWVSFDVTLQSFTKPPGKDYIQAASEKAWSDSYLNESGPCIYSEPGLASATQWKDIPVQDILVTAGADELLLDGITKWVDDIKVLSSHSSLNIVA</sequence>
<comment type="caution">
    <text evidence="3">The sequence shown here is derived from an EMBL/GenBank/DDBJ whole genome shotgun (WGS) entry which is preliminary data.</text>
</comment>
<name>A0AAV9N950_9EURO</name>
<reference evidence="3 4" key="1">
    <citation type="submission" date="2023-08" db="EMBL/GenBank/DDBJ databases">
        <title>Black Yeasts Isolated from many extreme environments.</title>
        <authorList>
            <person name="Coleine C."/>
            <person name="Stajich J.E."/>
            <person name="Selbmann L."/>
        </authorList>
    </citation>
    <scope>NUCLEOTIDE SEQUENCE [LARGE SCALE GENOMIC DNA]</scope>
    <source>
        <strain evidence="3 4">CCFEE 5792</strain>
    </source>
</reference>
<keyword evidence="1" id="KW-0378">Hydrolase</keyword>
<dbReference type="Pfam" id="PF07859">
    <property type="entry name" value="Abhydrolase_3"/>
    <property type="match status" value="1"/>
</dbReference>
<keyword evidence="4" id="KW-1185">Reference proteome</keyword>
<protein>
    <recommendedName>
        <fullName evidence="2">Alpha/beta hydrolase fold-3 domain-containing protein</fullName>
    </recommendedName>
</protein>
<evidence type="ECO:0000313" key="3">
    <source>
        <dbReference type="EMBL" id="KAK5051583.1"/>
    </source>
</evidence>
<dbReference type="PANTHER" id="PTHR48081">
    <property type="entry name" value="AB HYDROLASE SUPERFAMILY PROTEIN C4A8.06C"/>
    <property type="match status" value="1"/>
</dbReference>
<dbReference type="SUPFAM" id="SSF53474">
    <property type="entry name" value="alpha/beta-Hydrolases"/>
    <property type="match status" value="1"/>
</dbReference>
<dbReference type="InterPro" id="IPR050300">
    <property type="entry name" value="GDXG_lipolytic_enzyme"/>
</dbReference>
<dbReference type="GO" id="GO:0016787">
    <property type="term" value="F:hydrolase activity"/>
    <property type="evidence" value="ECO:0007669"/>
    <property type="project" value="UniProtKB-KW"/>
</dbReference>
<dbReference type="EMBL" id="JAVRRD010000015">
    <property type="protein sequence ID" value="KAK5051583.1"/>
    <property type="molecule type" value="Genomic_DNA"/>
</dbReference>
<feature type="domain" description="Alpha/beta hydrolase fold-3" evidence="2">
    <location>
        <begin position="93"/>
        <end position="256"/>
    </location>
</feature>
<dbReference type="GeneID" id="89971429"/>
<proteinExistence type="predicted"/>
<dbReference type="InterPro" id="IPR013094">
    <property type="entry name" value="AB_hydrolase_3"/>
</dbReference>
<dbReference type="Gene3D" id="3.40.50.1820">
    <property type="entry name" value="alpha/beta hydrolase"/>
    <property type="match status" value="1"/>
</dbReference>
<dbReference type="Proteomes" id="UP001358417">
    <property type="component" value="Unassembled WGS sequence"/>
</dbReference>
<dbReference type="AlphaFoldDB" id="A0AAV9N950"/>
<organism evidence="3 4">
    <name type="scientific">Exophiala bonariae</name>
    <dbReference type="NCBI Taxonomy" id="1690606"/>
    <lineage>
        <taxon>Eukaryota</taxon>
        <taxon>Fungi</taxon>
        <taxon>Dikarya</taxon>
        <taxon>Ascomycota</taxon>
        <taxon>Pezizomycotina</taxon>
        <taxon>Eurotiomycetes</taxon>
        <taxon>Chaetothyriomycetidae</taxon>
        <taxon>Chaetothyriales</taxon>
        <taxon>Herpotrichiellaceae</taxon>
        <taxon>Exophiala</taxon>
    </lineage>
</organism>
<dbReference type="InterPro" id="IPR029058">
    <property type="entry name" value="AB_hydrolase_fold"/>
</dbReference>
<dbReference type="PANTHER" id="PTHR48081:SF31">
    <property type="entry name" value="STERYL ACETYL HYDROLASE MUG81-RELATED"/>
    <property type="match status" value="1"/>
</dbReference>
<gene>
    <name evidence="3" type="ORF">LTR84_003235</name>
</gene>
<accession>A0AAV9N950</accession>
<evidence type="ECO:0000313" key="4">
    <source>
        <dbReference type="Proteomes" id="UP001358417"/>
    </source>
</evidence>
<evidence type="ECO:0000259" key="2">
    <source>
        <dbReference type="Pfam" id="PF07859"/>
    </source>
</evidence>